<feature type="region of interest" description="Disordered" evidence="1">
    <location>
        <begin position="1"/>
        <end position="31"/>
    </location>
</feature>
<evidence type="ECO:0000313" key="5">
    <source>
        <dbReference type="EMBL" id="CAF4280890.1"/>
    </source>
</evidence>
<reference evidence="3" key="1">
    <citation type="submission" date="2021-02" db="EMBL/GenBank/DDBJ databases">
        <authorList>
            <person name="Nowell W R."/>
        </authorList>
    </citation>
    <scope>NUCLEOTIDE SEQUENCE</scope>
</reference>
<gene>
    <name evidence="3" type="ORF">GPM918_LOCUS32553</name>
    <name evidence="2" type="ORF">OVA965_LOCUS24584</name>
    <name evidence="5" type="ORF">SRO942_LOCUS33224</name>
    <name evidence="4" type="ORF">TMI583_LOCUS25307</name>
</gene>
<feature type="non-terminal residue" evidence="3">
    <location>
        <position position="1"/>
    </location>
</feature>
<dbReference type="EMBL" id="CAJNOK010014872">
    <property type="protein sequence ID" value="CAF1213797.1"/>
    <property type="molecule type" value="Genomic_DNA"/>
</dbReference>
<dbReference type="Proteomes" id="UP000682733">
    <property type="component" value="Unassembled WGS sequence"/>
</dbReference>
<organism evidence="3 6">
    <name type="scientific">Didymodactylos carnosus</name>
    <dbReference type="NCBI Taxonomy" id="1234261"/>
    <lineage>
        <taxon>Eukaryota</taxon>
        <taxon>Metazoa</taxon>
        <taxon>Spiralia</taxon>
        <taxon>Gnathifera</taxon>
        <taxon>Rotifera</taxon>
        <taxon>Eurotatoria</taxon>
        <taxon>Bdelloidea</taxon>
        <taxon>Philodinida</taxon>
        <taxon>Philodinidae</taxon>
        <taxon>Didymodactylos</taxon>
    </lineage>
</organism>
<dbReference type="EMBL" id="CAJOBC010082097">
    <property type="protein sequence ID" value="CAF4280890.1"/>
    <property type="molecule type" value="Genomic_DNA"/>
</dbReference>
<comment type="caution">
    <text evidence="3">The sequence shown here is derived from an EMBL/GenBank/DDBJ whole genome shotgun (WGS) entry which is preliminary data.</text>
</comment>
<keyword evidence="6" id="KW-1185">Reference proteome</keyword>
<evidence type="ECO:0000313" key="3">
    <source>
        <dbReference type="EMBL" id="CAF1385847.1"/>
    </source>
</evidence>
<feature type="compositionally biased region" description="Polar residues" evidence="1">
    <location>
        <begin position="1"/>
        <end position="18"/>
    </location>
</feature>
<protein>
    <submittedName>
        <fullName evidence="3">Uncharacterized protein</fullName>
    </submittedName>
</protein>
<evidence type="ECO:0000256" key="1">
    <source>
        <dbReference type="SAM" id="MobiDB-lite"/>
    </source>
</evidence>
<evidence type="ECO:0000313" key="4">
    <source>
        <dbReference type="EMBL" id="CAF4022594.1"/>
    </source>
</evidence>
<dbReference type="EMBL" id="CAJOBA010036411">
    <property type="protein sequence ID" value="CAF4022594.1"/>
    <property type="molecule type" value="Genomic_DNA"/>
</dbReference>
<name>A0A815JZ16_9BILA</name>
<dbReference type="Proteomes" id="UP000663829">
    <property type="component" value="Unassembled WGS sequence"/>
</dbReference>
<accession>A0A815JZ16</accession>
<proteinExistence type="predicted"/>
<dbReference type="Proteomes" id="UP000677228">
    <property type="component" value="Unassembled WGS sequence"/>
</dbReference>
<dbReference type="EMBL" id="CAJNOQ010016694">
    <property type="protein sequence ID" value="CAF1385847.1"/>
    <property type="molecule type" value="Genomic_DNA"/>
</dbReference>
<dbReference type="AlphaFoldDB" id="A0A815JZ16"/>
<dbReference type="Proteomes" id="UP000681722">
    <property type="component" value="Unassembled WGS sequence"/>
</dbReference>
<evidence type="ECO:0000313" key="6">
    <source>
        <dbReference type="Proteomes" id="UP000663829"/>
    </source>
</evidence>
<sequence length="31" mass="3596">INSIQSADLMTQSHSQYLNDDDKNRTQTAYH</sequence>
<evidence type="ECO:0000313" key="2">
    <source>
        <dbReference type="EMBL" id="CAF1213797.1"/>
    </source>
</evidence>